<dbReference type="EMBL" id="CP049934">
    <property type="protein sequence ID" value="QIM16024.1"/>
    <property type="molecule type" value="Genomic_DNA"/>
</dbReference>
<dbReference type="Pfam" id="PF00733">
    <property type="entry name" value="Asn_synthase"/>
    <property type="match status" value="1"/>
</dbReference>
<organism evidence="2 3">
    <name type="scientific">Leucobacter insecticola</name>
    <dbReference type="NCBI Taxonomy" id="2714934"/>
    <lineage>
        <taxon>Bacteria</taxon>
        <taxon>Bacillati</taxon>
        <taxon>Actinomycetota</taxon>
        <taxon>Actinomycetes</taxon>
        <taxon>Micrococcales</taxon>
        <taxon>Microbacteriaceae</taxon>
        <taxon>Leucobacter</taxon>
    </lineage>
</organism>
<dbReference type="InterPro" id="IPR001962">
    <property type="entry name" value="Asn_synthase"/>
</dbReference>
<evidence type="ECO:0000313" key="2">
    <source>
        <dbReference type="EMBL" id="QIM16024.1"/>
    </source>
</evidence>
<feature type="domain" description="Asparagine synthetase" evidence="1">
    <location>
        <begin position="17"/>
        <end position="370"/>
    </location>
</feature>
<reference evidence="2 3" key="1">
    <citation type="submission" date="2020-03" db="EMBL/GenBank/DDBJ databases">
        <title>Leucobacter sp. nov., isolated from beetles.</title>
        <authorList>
            <person name="Hyun D.-W."/>
            <person name="Bae J.-W."/>
        </authorList>
    </citation>
    <scope>NUCLEOTIDE SEQUENCE [LARGE SCALE GENOMIC DNA]</scope>
    <source>
        <strain evidence="2 3">HDW9B</strain>
    </source>
</reference>
<sequence>MKAHSSNASLVSADVSGIDSACVASIGLECVGQLEALTMASRDPGDDDLTWSRQVVGELGSAVRHTVIEPAELPFFYDHIDISDSGLLFDEPTPTILDIPRQVAGYLDMAKLGSRTHFTGMGGDHLFTPLPQHYLGDPVMWWKERREARTSIGVGLSGIIRGAFSRRTYSNWLRHSAHAISSDQTVPDALMWEFLPSVPSWVTTDARAQVAAELLEEGHDLRAGKLLDHLQWNSVQSGTEALRPLEQATAALGVHLASPYFDDRVARAAFGLSPRLRYSLRRYKPLLAEVASPFLSDKTTSRNTKGMAVSDEYRGLEQNAEKLIQVFTNSVLSREGLIDEPLLRRLIQWPTDPRMDLGMFDQTLAVEMWARAQREEEVQWGRV</sequence>
<accession>A0A6G8FI32</accession>
<evidence type="ECO:0000259" key="1">
    <source>
        <dbReference type="Pfam" id="PF00733"/>
    </source>
</evidence>
<name>A0A6G8FI32_9MICO</name>
<dbReference type="GO" id="GO:0004066">
    <property type="term" value="F:asparagine synthase (glutamine-hydrolyzing) activity"/>
    <property type="evidence" value="ECO:0007669"/>
    <property type="project" value="InterPro"/>
</dbReference>
<dbReference type="SUPFAM" id="SSF52402">
    <property type="entry name" value="Adenine nucleotide alpha hydrolases-like"/>
    <property type="match status" value="1"/>
</dbReference>
<dbReference type="GO" id="GO:0006529">
    <property type="term" value="P:asparagine biosynthetic process"/>
    <property type="evidence" value="ECO:0007669"/>
    <property type="project" value="InterPro"/>
</dbReference>
<dbReference type="KEGG" id="lins:G7067_05700"/>
<protein>
    <submittedName>
        <fullName evidence="2">Asparagine synthase</fullName>
    </submittedName>
</protein>
<dbReference type="Proteomes" id="UP000501387">
    <property type="component" value="Chromosome"/>
</dbReference>
<keyword evidence="3" id="KW-1185">Reference proteome</keyword>
<dbReference type="InterPro" id="IPR014729">
    <property type="entry name" value="Rossmann-like_a/b/a_fold"/>
</dbReference>
<dbReference type="AlphaFoldDB" id="A0A6G8FI32"/>
<gene>
    <name evidence="2" type="ORF">G7067_05700</name>
</gene>
<proteinExistence type="predicted"/>
<evidence type="ECO:0000313" key="3">
    <source>
        <dbReference type="Proteomes" id="UP000501387"/>
    </source>
</evidence>
<dbReference type="Gene3D" id="3.40.50.620">
    <property type="entry name" value="HUPs"/>
    <property type="match status" value="1"/>
</dbReference>